<dbReference type="PaxDb" id="3847-GLYMA12G33470.1"/>
<evidence type="ECO:0000313" key="4">
    <source>
        <dbReference type="Proteomes" id="UP000008827"/>
    </source>
</evidence>
<dbReference type="GeneID" id="100792171"/>
<dbReference type="AlphaFoldDB" id="A0A0R0H834"/>
<organism evidence="2">
    <name type="scientific">Glycine max</name>
    <name type="common">Soybean</name>
    <name type="synonym">Glycine hispida</name>
    <dbReference type="NCBI Taxonomy" id="3847"/>
    <lineage>
        <taxon>Eukaryota</taxon>
        <taxon>Viridiplantae</taxon>
        <taxon>Streptophyta</taxon>
        <taxon>Embryophyta</taxon>
        <taxon>Tracheophyta</taxon>
        <taxon>Spermatophyta</taxon>
        <taxon>Magnoliopsida</taxon>
        <taxon>eudicotyledons</taxon>
        <taxon>Gunneridae</taxon>
        <taxon>Pentapetalae</taxon>
        <taxon>rosids</taxon>
        <taxon>fabids</taxon>
        <taxon>Fabales</taxon>
        <taxon>Fabaceae</taxon>
        <taxon>Papilionoideae</taxon>
        <taxon>50 kb inversion clade</taxon>
        <taxon>NPAAA clade</taxon>
        <taxon>indigoferoid/millettioid clade</taxon>
        <taxon>Phaseoleae</taxon>
        <taxon>Glycine</taxon>
        <taxon>Glycine subgen. Soja</taxon>
    </lineage>
</organism>
<proteinExistence type="predicted"/>
<dbReference type="OrthoDB" id="413520at2759"/>
<dbReference type="InterPro" id="IPR029063">
    <property type="entry name" value="SAM-dependent_MTases_sf"/>
</dbReference>
<dbReference type="PANTHER" id="PTHR14614">
    <property type="entry name" value="HEPATOCELLULAR CARCINOMA-ASSOCIATED ANTIGEN"/>
    <property type="match status" value="1"/>
</dbReference>
<keyword evidence="1" id="KW-0732">Signal</keyword>
<feature type="chain" id="PRO_5014521549" evidence="1">
    <location>
        <begin position="22"/>
        <end position="144"/>
    </location>
</feature>
<dbReference type="Pfam" id="PF10294">
    <property type="entry name" value="Methyltransf_16"/>
    <property type="match status" value="1"/>
</dbReference>
<dbReference type="EnsemblPlants" id="KRH26992">
    <property type="protein sequence ID" value="KRH26992"/>
    <property type="gene ID" value="GLYMA_12G207000"/>
</dbReference>
<keyword evidence="4" id="KW-1185">Reference proteome</keyword>
<gene>
    <name evidence="3" type="primary">LOC100792171</name>
    <name evidence="2" type="ORF">GLYMA_12G207000</name>
</gene>
<dbReference type="STRING" id="3847.A0A0R0H834"/>
<evidence type="ECO:0000313" key="3">
    <source>
        <dbReference type="EnsemblPlants" id="KRH26992"/>
    </source>
</evidence>
<name>A0A0R0H834_SOYBN</name>
<protein>
    <submittedName>
        <fullName evidence="2 3">Uncharacterized protein</fullName>
    </submittedName>
</protein>
<dbReference type="Gramene" id="KRH26992">
    <property type="protein sequence ID" value="KRH26992"/>
    <property type="gene ID" value="GLYMA_12G207000"/>
</dbReference>
<dbReference type="Proteomes" id="UP000008827">
    <property type="component" value="Chromosome 12"/>
</dbReference>
<dbReference type="EMBL" id="CM000845">
    <property type="protein sequence ID" value="KRH26992.1"/>
    <property type="molecule type" value="Genomic_DNA"/>
</dbReference>
<evidence type="ECO:0000256" key="1">
    <source>
        <dbReference type="SAM" id="SignalP"/>
    </source>
</evidence>
<reference evidence="2" key="3">
    <citation type="submission" date="2018-07" db="EMBL/GenBank/DDBJ databases">
        <title>WGS assembly of Glycine max.</title>
        <authorList>
            <person name="Schmutz J."/>
            <person name="Cannon S."/>
            <person name="Schlueter J."/>
            <person name="Ma J."/>
            <person name="Mitros T."/>
            <person name="Nelson W."/>
            <person name="Hyten D."/>
            <person name="Song Q."/>
            <person name="Thelen J."/>
            <person name="Cheng J."/>
            <person name="Xu D."/>
            <person name="Hellsten U."/>
            <person name="May G."/>
            <person name="Yu Y."/>
            <person name="Sakurai T."/>
            <person name="Umezawa T."/>
            <person name="Bhattacharyya M."/>
            <person name="Sandhu D."/>
            <person name="Valliyodan B."/>
            <person name="Lindquist E."/>
            <person name="Peto M."/>
            <person name="Grant D."/>
            <person name="Shu S."/>
            <person name="Goodstein D."/>
            <person name="Barry K."/>
            <person name="Futrell-Griggs M."/>
            <person name="Abernathy B."/>
            <person name="Du J."/>
            <person name="Tian Z."/>
            <person name="Zhu L."/>
            <person name="Gill N."/>
            <person name="Joshi T."/>
            <person name="Libault M."/>
            <person name="Sethuraman A."/>
            <person name="Zhang X."/>
            <person name="Shinozaki K."/>
            <person name="Nguyen H."/>
            <person name="Wing R."/>
            <person name="Cregan P."/>
            <person name="Specht J."/>
            <person name="Grimwood J."/>
            <person name="Rokhsar D."/>
            <person name="Stacey G."/>
            <person name="Shoemaker R."/>
            <person name="Jackson S."/>
        </authorList>
    </citation>
    <scope>NUCLEOTIDE SEQUENCE</scope>
    <source>
        <tissue evidence="2">Callus</tissue>
    </source>
</reference>
<evidence type="ECO:0000313" key="2">
    <source>
        <dbReference type="EMBL" id="KRH26992.1"/>
    </source>
</evidence>
<sequence length="144" mass="16664">MGLYLLGLTDLLLTVIFPVMPALKRNLKVSKPILRKTLKHSVLYWNNPQQIAALNPPFDFAVATDFVYIRESVPSLVSAMETLVYDNGVVLLGYRLRSPEAHELFWELCERVFHVEKVPHEHLHPDYAYEETDVYLLGKKNKKQ</sequence>
<dbReference type="InterPro" id="IPR019410">
    <property type="entry name" value="Methyltransf_16"/>
</dbReference>
<reference evidence="2 3" key="1">
    <citation type="journal article" date="2010" name="Nature">
        <title>Genome sequence of the palaeopolyploid soybean.</title>
        <authorList>
            <person name="Schmutz J."/>
            <person name="Cannon S.B."/>
            <person name="Schlueter J."/>
            <person name="Ma J."/>
            <person name="Mitros T."/>
            <person name="Nelson W."/>
            <person name="Hyten D.L."/>
            <person name="Song Q."/>
            <person name="Thelen J.J."/>
            <person name="Cheng J."/>
            <person name="Xu D."/>
            <person name="Hellsten U."/>
            <person name="May G.D."/>
            <person name="Yu Y."/>
            <person name="Sakurai T."/>
            <person name="Umezawa T."/>
            <person name="Bhattacharyya M.K."/>
            <person name="Sandhu D."/>
            <person name="Valliyodan B."/>
            <person name="Lindquist E."/>
            <person name="Peto M."/>
            <person name="Grant D."/>
            <person name="Shu S."/>
            <person name="Goodstein D."/>
            <person name="Barry K."/>
            <person name="Futrell-Griggs M."/>
            <person name="Abernathy B."/>
            <person name="Du J."/>
            <person name="Tian Z."/>
            <person name="Zhu L."/>
            <person name="Gill N."/>
            <person name="Joshi T."/>
            <person name="Libault M."/>
            <person name="Sethuraman A."/>
            <person name="Zhang X.-C."/>
            <person name="Shinozaki K."/>
            <person name="Nguyen H.T."/>
            <person name="Wing R.A."/>
            <person name="Cregan P."/>
            <person name="Specht J."/>
            <person name="Grimwood J."/>
            <person name="Rokhsar D."/>
            <person name="Stacey G."/>
            <person name="Shoemaker R.C."/>
            <person name="Jackson S.A."/>
        </authorList>
    </citation>
    <scope>NUCLEOTIDE SEQUENCE [LARGE SCALE GENOMIC DNA]</scope>
    <source>
        <strain evidence="3">cv. Williams 82</strain>
        <tissue evidence="2">Callus</tissue>
    </source>
</reference>
<dbReference type="GO" id="GO:0008276">
    <property type="term" value="F:protein methyltransferase activity"/>
    <property type="evidence" value="ECO:0000318"/>
    <property type="project" value="GO_Central"/>
</dbReference>
<accession>A0A0R0H834</accession>
<dbReference type="Gene3D" id="3.40.50.150">
    <property type="entry name" value="Vaccinia Virus protein VP39"/>
    <property type="match status" value="1"/>
</dbReference>
<dbReference type="RefSeq" id="XP_040863537.1">
    <property type="nucleotide sequence ID" value="XM_041007603.1"/>
</dbReference>
<dbReference type="SMR" id="A0A0R0H834"/>
<feature type="signal peptide" evidence="1">
    <location>
        <begin position="1"/>
        <end position="21"/>
    </location>
</feature>
<dbReference type="OMA" id="HRDDKQN"/>
<reference evidence="3" key="2">
    <citation type="submission" date="2018-02" db="UniProtKB">
        <authorList>
            <consortium name="EnsemblPlants"/>
        </authorList>
    </citation>
    <scope>IDENTIFICATION</scope>
    <source>
        <strain evidence="3">Williams 82</strain>
    </source>
</reference>
<dbReference type="PANTHER" id="PTHR14614:SF7">
    <property type="entry name" value="OS05G0564100 PROTEIN"/>
    <property type="match status" value="1"/>
</dbReference>